<keyword evidence="4 8" id="KW-0812">Transmembrane</keyword>
<evidence type="ECO:0000256" key="3">
    <source>
        <dbReference type="ARBA" id="ARBA00022452"/>
    </source>
</evidence>
<keyword evidence="14" id="KW-1185">Reference proteome</keyword>
<dbReference type="Pfam" id="PF07715">
    <property type="entry name" value="Plug"/>
    <property type="match status" value="1"/>
</dbReference>
<sequence length="995" mass="109212">MRVHRKPTRALSSFRLKKNRQPTKRARTKLSSPVPALRATNSPAAPIDVLTADEAQIEGIADVAQLLQSSTAASGSAQVNGAVSSAFVSNGGTGAETLSLRGLGANRTLFLLDGRRAGPSGTRGSVSAFDLNSIPLAAVERVEILKDGASAVYGSDAIAGVVNIITRKDDGGVIDGFISTPEKGGGEVFRLSGTYGKSFDKGSIRGTADYYKSRKLARGDRDYLDCGEAYAFNPNGGGRADVIDPRTGEFQCRDLLWGHVWIYDYAGADSNIPDTFPYLAQYDYDGFLAQYLPQYPAATDPFQLTVPSGFYPIYYDQNDIDGLAAWDGITVGDEARGLVDYDHPFQNAETLQPEVERITFLLSGEYELTDNVTAYGEALYNRRETFNDSYSQFWSYHYGEDSRGLFGGSGMNPEPSAQGWTGLQWFSPTAITDRNDEKVVVEYQRYVAGLRGDFGGFLDGFSWDLAYQYSDSQGDYTEDFIYGDAIYDYNFQTSLCADINGGVTSVTGTPCVDVPWFDPELLRGNYSQEVEDFLFTRETGDTKYTQSSLEGYITGPLFELPAGTLSGAIGFLYQEDEITDTPSDIVLAGNAWGASSAGITTGKQEQTAFYGELEVPILADLPLVESLTLAASGRITDINTVDETGDNYRLALNWQITPEFRLRATQGTSFRAPGLFELYLADETSFVRQGLIDPCINWGDAGTPAIVQANCAADGIPDDYVGGAITANLFRGGGLGLLEPETSDNFSAGFVYTPSYIDLSFAIDYFDIEINDEITTLTAAQILDGCYTSQSFPNDPLCSRFDRNAPDANDANRITDVRAQFINVASQKSEGLDFTARYGHDTKWGRLTVEAQATHQLEAYRVTLENSPVEDTNGEYGEPKTTGYVNFNLDTETPWSFFWGIDYIGDTDQTERNSEDLASTLYGVPVRYKWYTEETIYHTFSAQYDADDWTFRAGVANVFDEHPPAVSDSDSGNSLIVSQYDYLGRRVFLNISKRF</sequence>
<dbReference type="EMBL" id="QWFX01000005">
    <property type="protein sequence ID" value="RIJ33062.1"/>
    <property type="molecule type" value="Genomic_DNA"/>
</dbReference>
<comment type="subcellular location">
    <subcellularLocation>
        <location evidence="1 8">Cell outer membrane</location>
        <topology evidence="1 8">Multi-pass membrane protein</topology>
    </subcellularLocation>
</comment>
<keyword evidence="13" id="KW-0675">Receptor</keyword>
<protein>
    <submittedName>
        <fullName evidence="13">TonB-dependent receptor</fullName>
    </submittedName>
</protein>
<proteinExistence type="inferred from homology"/>
<evidence type="ECO:0000256" key="8">
    <source>
        <dbReference type="PROSITE-ProRule" id="PRU01360"/>
    </source>
</evidence>
<evidence type="ECO:0000259" key="11">
    <source>
        <dbReference type="Pfam" id="PF00593"/>
    </source>
</evidence>
<evidence type="ECO:0000256" key="4">
    <source>
        <dbReference type="ARBA" id="ARBA00022692"/>
    </source>
</evidence>
<evidence type="ECO:0000256" key="6">
    <source>
        <dbReference type="ARBA" id="ARBA00023136"/>
    </source>
</evidence>
<evidence type="ECO:0000256" key="1">
    <source>
        <dbReference type="ARBA" id="ARBA00004571"/>
    </source>
</evidence>
<keyword evidence="5 9" id="KW-0798">TonB box</keyword>
<comment type="caution">
    <text evidence="13">The sequence shown here is derived from an EMBL/GenBank/DDBJ whole genome shotgun (WGS) entry which is preliminary data.</text>
</comment>
<dbReference type="GO" id="GO:0009279">
    <property type="term" value="C:cell outer membrane"/>
    <property type="evidence" value="ECO:0007669"/>
    <property type="project" value="UniProtKB-SubCell"/>
</dbReference>
<dbReference type="SUPFAM" id="SSF56935">
    <property type="entry name" value="Porins"/>
    <property type="match status" value="1"/>
</dbReference>
<evidence type="ECO:0000256" key="2">
    <source>
        <dbReference type="ARBA" id="ARBA00022448"/>
    </source>
</evidence>
<dbReference type="InterPro" id="IPR036942">
    <property type="entry name" value="Beta-barrel_TonB_sf"/>
</dbReference>
<evidence type="ECO:0000259" key="12">
    <source>
        <dbReference type="Pfam" id="PF07715"/>
    </source>
</evidence>
<feature type="compositionally biased region" description="Basic residues" evidence="10">
    <location>
        <begin position="18"/>
        <end position="28"/>
    </location>
</feature>
<comment type="similarity">
    <text evidence="8 9">Belongs to the TonB-dependent receptor family.</text>
</comment>
<dbReference type="Gene3D" id="2.40.170.20">
    <property type="entry name" value="TonB-dependent receptor, beta-barrel domain"/>
    <property type="match status" value="1"/>
</dbReference>
<evidence type="ECO:0000256" key="10">
    <source>
        <dbReference type="SAM" id="MobiDB-lite"/>
    </source>
</evidence>
<feature type="region of interest" description="Disordered" evidence="10">
    <location>
        <begin position="18"/>
        <end position="39"/>
    </location>
</feature>
<dbReference type="PROSITE" id="PS52016">
    <property type="entry name" value="TONB_DEPENDENT_REC_3"/>
    <property type="match status" value="1"/>
</dbReference>
<keyword evidence="6 8" id="KW-0472">Membrane</keyword>
<accession>A0A399RT70</accession>
<feature type="domain" description="TonB-dependent receptor-like beta-barrel" evidence="11">
    <location>
        <begin position="387"/>
        <end position="958"/>
    </location>
</feature>
<keyword evidence="7 8" id="KW-0998">Cell outer membrane</keyword>
<keyword evidence="3 8" id="KW-1134">Transmembrane beta strand</keyword>
<organism evidence="13 14">
    <name type="scientific">Henriciella mobilis</name>
    <dbReference type="NCBI Taxonomy" id="2305467"/>
    <lineage>
        <taxon>Bacteria</taxon>
        <taxon>Pseudomonadati</taxon>
        <taxon>Pseudomonadota</taxon>
        <taxon>Alphaproteobacteria</taxon>
        <taxon>Hyphomonadales</taxon>
        <taxon>Hyphomonadaceae</taxon>
        <taxon>Henriciella</taxon>
    </lineage>
</organism>
<dbReference type="PANTHER" id="PTHR47234">
    <property type="match status" value="1"/>
</dbReference>
<evidence type="ECO:0000256" key="5">
    <source>
        <dbReference type="ARBA" id="ARBA00023077"/>
    </source>
</evidence>
<dbReference type="InterPro" id="IPR012910">
    <property type="entry name" value="Plug_dom"/>
</dbReference>
<evidence type="ECO:0000313" key="14">
    <source>
        <dbReference type="Proteomes" id="UP000266385"/>
    </source>
</evidence>
<feature type="domain" description="TonB-dependent receptor plug" evidence="12">
    <location>
        <begin position="44"/>
        <end position="161"/>
    </location>
</feature>
<dbReference type="InterPro" id="IPR039426">
    <property type="entry name" value="TonB-dep_rcpt-like"/>
</dbReference>
<evidence type="ECO:0000256" key="7">
    <source>
        <dbReference type="ARBA" id="ARBA00023237"/>
    </source>
</evidence>
<dbReference type="PANTHER" id="PTHR47234:SF2">
    <property type="entry name" value="TONB-DEPENDENT RECEPTOR"/>
    <property type="match status" value="1"/>
</dbReference>
<name>A0A399RT70_9PROT</name>
<evidence type="ECO:0000313" key="13">
    <source>
        <dbReference type="EMBL" id="RIJ33062.1"/>
    </source>
</evidence>
<reference evidence="13 14" key="1">
    <citation type="submission" date="2018-08" db="EMBL/GenBank/DDBJ databases">
        <title>Henriciella mobilis sp. nov., isolated from seawater.</title>
        <authorList>
            <person name="Cheng H."/>
            <person name="Wu Y.-H."/>
            <person name="Xu X.-W."/>
            <person name="Guo L.-L."/>
        </authorList>
    </citation>
    <scope>NUCLEOTIDE SEQUENCE [LARGE SCALE GENOMIC DNA]</scope>
    <source>
        <strain evidence="13 14">JN25</strain>
    </source>
</reference>
<dbReference type="Proteomes" id="UP000266385">
    <property type="component" value="Unassembled WGS sequence"/>
</dbReference>
<dbReference type="InterPro" id="IPR037066">
    <property type="entry name" value="Plug_dom_sf"/>
</dbReference>
<keyword evidence="2 8" id="KW-0813">Transport</keyword>
<dbReference type="Pfam" id="PF00593">
    <property type="entry name" value="TonB_dep_Rec_b-barrel"/>
    <property type="match status" value="1"/>
</dbReference>
<dbReference type="Gene3D" id="2.170.130.10">
    <property type="entry name" value="TonB-dependent receptor, plug domain"/>
    <property type="match status" value="1"/>
</dbReference>
<evidence type="ECO:0000256" key="9">
    <source>
        <dbReference type="RuleBase" id="RU003357"/>
    </source>
</evidence>
<dbReference type="InterPro" id="IPR000531">
    <property type="entry name" value="Beta-barrel_TonB"/>
</dbReference>
<gene>
    <name evidence="13" type="ORF">D1223_04260</name>
</gene>
<dbReference type="AlphaFoldDB" id="A0A399RT70"/>